<accession>A0A380MXT5</accession>
<reference evidence="1 2" key="1">
    <citation type="submission" date="2018-06" db="EMBL/GenBank/DDBJ databases">
        <authorList>
            <consortium name="Pathogen Informatics"/>
            <person name="Doyle S."/>
        </authorList>
    </citation>
    <scope>NUCLEOTIDE SEQUENCE [LARGE SCALE GENOMIC DNA]</scope>
    <source>
        <strain evidence="1 2">NCTC10717</strain>
    </source>
</reference>
<dbReference type="EMBL" id="UHIA01000004">
    <property type="protein sequence ID" value="SUO96703.1"/>
    <property type="molecule type" value="Genomic_DNA"/>
</dbReference>
<dbReference type="AlphaFoldDB" id="A0A380MXT5"/>
<organism evidence="1 2">
    <name type="scientific">Suttonella indologenes</name>
    <dbReference type="NCBI Taxonomy" id="13276"/>
    <lineage>
        <taxon>Bacteria</taxon>
        <taxon>Pseudomonadati</taxon>
        <taxon>Pseudomonadota</taxon>
        <taxon>Gammaproteobacteria</taxon>
        <taxon>Cardiobacteriales</taxon>
        <taxon>Cardiobacteriaceae</taxon>
        <taxon>Suttonella</taxon>
    </lineage>
</organism>
<name>A0A380MXT5_9GAMM</name>
<dbReference type="Proteomes" id="UP000254575">
    <property type="component" value="Unassembled WGS sequence"/>
</dbReference>
<protein>
    <recommendedName>
        <fullName evidence="3">CsbD-like</fullName>
    </recommendedName>
</protein>
<dbReference type="RefSeq" id="WP_115218377.1">
    <property type="nucleotide sequence ID" value="NZ_UHIA01000004.1"/>
</dbReference>
<dbReference type="Gene3D" id="1.10.1470.10">
    <property type="entry name" value="YjbJ"/>
    <property type="match status" value="1"/>
</dbReference>
<gene>
    <name evidence="1" type="primary">yjbJ_1</name>
    <name evidence="1" type="ORF">NCTC10717_01123</name>
</gene>
<dbReference type="InterPro" id="IPR036629">
    <property type="entry name" value="YjbJ_sf"/>
</dbReference>
<evidence type="ECO:0000313" key="2">
    <source>
        <dbReference type="Proteomes" id="UP000254575"/>
    </source>
</evidence>
<dbReference type="OrthoDB" id="9796058at2"/>
<sequence length="65" mass="7430">MPNFLSDMVAHWWQYKGKRKQEKGQRSGNSQLIVEGKRDELAGMIKARSGCPIRQAIKEADENNV</sequence>
<evidence type="ECO:0000313" key="1">
    <source>
        <dbReference type="EMBL" id="SUO96703.1"/>
    </source>
</evidence>
<dbReference type="SUPFAM" id="SSF69047">
    <property type="entry name" value="Hypothetical protein YjbJ"/>
    <property type="match status" value="1"/>
</dbReference>
<proteinExistence type="predicted"/>
<keyword evidence="2" id="KW-1185">Reference proteome</keyword>
<evidence type="ECO:0008006" key="3">
    <source>
        <dbReference type="Google" id="ProtNLM"/>
    </source>
</evidence>